<comment type="caution">
    <text evidence="8">The sequence shown here is derived from an EMBL/GenBank/DDBJ whole genome shotgun (WGS) entry which is preliminary data.</text>
</comment>
<protein>
    <recommendedName>
        <fullName evidence="6">Reticulon-like protein</fullName>
    </recommendedName>
</protein>
<evidence type="ECO:0000256" key="3">
    <source>
        <dbReference type="ARBA" id="ARBA00022824"/>
    </source>
</evidence>
<gene>
    <name evidence="8" type="ORF">M0R45_021827</name>
</gene>
<evidence type="ECO:0000313" key="9">
    <source>
        <dbReference type="Proteomes" id="UP001457282"/>
    </source>
</evidence>
<feature type="transmembrane region" description="Helical" evidence="6">
    <location>
        <begin position="27"/>
        <end position="44"/>
    </location>
</feature>
<organism evidence="8 9">
    <name type="scientific">Rubus argutus</name>
    <name type="common">Southern blackberry</name>
    <dbReference type="NCBI Taxonomy" id="59490"/>
    <lineage>
        <taxon>Eukaryota</taxon>
        <taxon>Viridiplantae</taxon>
        <taxon>Streptophyta</taxon>
        <taxon>Embryophyta</taxon>
        <taxon>Tracheophyta</taxon>
        <taxon>Spermatophyta</taxon>
        <taxon>Magnoliopsida</taxon>
        <taxon>eudicotyledons</taxon>
        <taxon>Gunneridae</taxon>
        <taxon>Pentapetalae</taxon>
        <taxon>rosids</taxon>
        <taxon>fabids</taxon>
        <taxon>Rosales</taxon>
        <taxon>Rosaceae</taxon>
        <taxon>Rosoideae</taxon>
        <taxon>Rosoideae incertae sedis</taxon>
        <taxon>Rubus</taxon>
    </lineage>
</organism>
<evidence type="ECO:0000313" key="8">
    <source>
        <dbReference type="EMBL" id="KAK9934692.1"/>
    </source>
</evidence>
<dbReference type="GO" id="GO:0005789">
    <property type="term" value="C:endoplasmic reticulum membrane"/>
    <property type="evidence" value="ECO:0007669"/>
    <property type="project" value="UniProtKB-SubCell"/>
</dbReference>
<dbReference type="GO" id="GO:0009617">
    <property type="term" value="P:response to bacterium"/>
    <property type="evidence" value="ECO:0007669"/>
    <property type="project" value="InterPro"/>
</dbReference>
<dbReference type="InterPro" id="IPR003388">
    <property type="entry name" value="Reticulon"/>
</dbReference>
<keyword evidence="3 6" id="KW-0256">Endoplasmic reticulum</keyword>
<evidence type="ECO:0000256" key="4">
    <source>
        <dbReference type="ARBA" id="ARBA00022989"/>
    </source>
</evidence>
<keyword evidence="9" id="KW-1185">Reference proteome</keyword>
<evidence type="ECO:0000256" key="2">
    <source>
        <dbReference type="ARBA" id="ARBA00022692"/>
    </source>
</evidence>
<reference evidence="8 9" key="1">
    <citation type="journal article" date="2023" name="G3 (Bethesda)">
        <title>A chromosome-length genome assembly and annotation of blackberry (Rubus argutus, cv. 'Hillquist').</title>
        <authorList>
            <person name="Bruna T."/>
            <person name="Aryal R."/>
            <person name="Dudchenko O."/>
            <person name="Sargent D.J."/>
            <person name="Mead D."/>
            <person name="Buti M."/>
            <person name="Cavallini A."/>
            <person name="Hytonen T."/>
            <person name="Andres J."/>
            <person name="Pham M."/>
            <person name="Weisz D."/>
            <person name="Mascagni F."/>
            <person name="Usai G."/>
            <person name="Natali L."/>
            <person name="Bassil N."/>
            <person name="Fernandez G.E."/>
            <person name="Lomsadze A."/>
            <person name="Armour M."/>
            <person name="Olukolu B."/>
            <person name="Poorten T."/>
            <person name="Britton C."/>
            <person name="Davik J."/>
            <person name="Ashrafi H."/>
            <person name="Aiden E.L."/>
            <person name="Borodovsky M."/>
            <person name="Worthington M."/>
        </authorList>
    </citation>
    <scope>NUCLEOTIDE SEQUENCE [LARGE SCALE GENOMIC DNA]</scope>
    <source>
        <strain evidence="8">PI 553951</strain>
    </source>
</reference>
<dbReference type="PANTHER" id="PTHR10994:SF157">
    <property type="entry name" value="RETICULON-LIKE PROTEIN B14"/>
    <property type="match status" value="1"/>
</dbReference>
<evidence type="ECO:0000259" key="7">
    <source>
        <dbReference type="PROSITE" id="PS50845"/>
    </source>
</evidence>
<keyword evidence="2 6" id="KW-0812">Transmembrane</keyword>
<accession>A0AAW1XDG3</accession>
<dbReference type="PANTHER" id="PTHR10994">
    <property type="entry name" value="RETICULON"/>
    <property type="match status" value="1"/>
</dbReference>
<dbReference type="AlphaFoldDB" id="A0AAW1XDG3"/>
<feature type="domain" description="Reticulon" evidence="7">
    <location>
        <begin position="16"/>
        <end position="169"/>
    </location>
</feature>
<evidence type="ECO:0000256" key="1">
    <source>
        <dbReference type="ARBA" id="ARBA00004477"/>
    </source>
</evidence>
<proteinExistence type="predicted"/>
<sequence>MSTHTPLHAILGGGKVADIMLWKDKKLAAAILLAFTTIWLLLQCKVAGRINRRPPEINIQLPQSTWIYLFETINWFLLKFCEIISGKNFELFFVAMAGLYILSAIGTHVSFFSLFYIAILSVETLPALYAQYETQLGTIAARCIRDVKKLCKLFQSNVLDKIPRHMKLN</sequence>
<evidence type="ECO:0000256" key="5">
    <source>
        <dbReference type="ARBA" id="ARBA00023136"/>
    </source>
</evidence>
<dbReference type="Proteomes" id="UP001457282">
    <property type="component" value="Unassembled WGS sequence"/>
</dbReference>
<dbReference type="InterPro" id="IPR045064">
    <property type="entry name" value="Reticulon-like"/>
</dbReference>
<keyword evidence="4 6" id="KW-1133">Transmembrane helix</keyword>
<dbReference type="Pfam" id="PF02453">
    <property type="entry name" value="Reticulon"/>
    <property type="match status" value="1"/>
</dbReference>
<evidence type="ECO:0000256" key="6">
    <source>
        <dbReference type="RuleBase" id="RU363132"/>
    </source>
</evidence>
<keyword evidence="5 6" id="KW-0472">Membrane</keyword>
<dbReference type="PROSITE" id="PS50845">
    <property type="entry name" value="RETICULON"/>
    <property type="match status" value="1"/>
</dbReference>
<dbReference type="EMBL" id="JBEDUW010000004">
    <property type="protein sequence ID" value="KAK9934692.1"/>
    <property type="molecule type" value="Genomic_DNA"/>
</dbReference>
<name>A0AAW1XDG3_RUBAR</name>
<feature type="transmembrane region" description="Helical" evidence="6">
    <location>
        <begin position="91"/>
        <end position="119"/>
    </location>
</feature>
<comment type="subcellular location">
    <subcellularLocation>
        <location evidence="1 6">Endoplasmic reticulum membrane</location>
        <topology evidence="1 6">Multi-pass membrane protein</topology>
    </subcellularLocation>
</comment>